<gene>
    <name evidence="4" type="ORF">Acaty_c2687</name>
</gene>
<evidence type="ECO:0000313" key="5">
    <source>
        <dbReference type="Proteomes" id="UP000005522"/>
    </source>
</evidence>
<keyword evidence="2" id="KW-1133">Transmembrane helix</keyword>
<name>A0A059ZYB4_ACICK</name>
<evidence type="ECO:0000256" key="2">
    <source>
        <dbReference type="SAM" id="Phobius"/>
    </source>
</evidence>
<dbReference type="HOGENOM" id="CLU_107027_0_0_6"/>
<evidence type="ECO:0000313" key="4">
    <source>
        <dbReference type="EMBL" id="AIA56525.1"/>
    </source>
</evidence>
<dbReference type="InterPro" id="IPR052336">
    <property type="entry name" value="MlaD_Phospholipid_Transporter"/>
</dbReference>
<feature type="domain" description="Mce/MlaD" evidence="3">
    <location>
        <begin position="39"/>
        <end position="116"/>
    </location>
</feature>
<dbReference type="eggNOG" id="COG1463">
    <property type="taxonomic scope" value="Bacteria"/>
</dbReference>
<evidence type="ECO:0000256" key="1">
    <source>
        <dbReference type="SAM" id="MobiDB-lite"/>
    </source>
</evidence>
<keyword evidence="2" id="KW-0472">Membrane</keyword>
<dbReference type="EMBL" id="CP005986">
    <property type="protein sequence ID" value="AIA56525.1"/>
    <property type="molecule type" value="Genomic_DNA"/>
</dbReference>
<dbReference type="PANTHER" id="PTHR33371">
    <property type="entry name" value="INTERMEMBRANE PHOSPHOLIPID TRANSPORT SYSTEM BINDING PROTEIN MLAD-RELATED"/>
    <property type="match status" value="1"/>
</dbReference>
<keyword evidence="2" id="KW-0812">Transmembrane</keyword>
<dbReference type="KEGG" id="acz:Acaty_c2687"/>
<feature type="transmembrane region" description="Helical" evidence="2">
    <location>
        <begin position="6"/>
        <end position="26"/>
    </location>
</feature>
<organism evidence="4 5">
    <name type="scientific">Acidithiobacillus caldus (strain ATCC 51756 / DSM 8584 / KU)</name>
    <dbReference type="NCBI Taxonomy" id="637389"/>
    <lineage>
        <taxon>Bacteria</taxon>
        <taxon>Pseudomonadati</taxon>
        <taxon>Pseudomonadota</taxon>
        <taxon>Acidithiobacillia</taxon>
        <taxon>Acidithiobacillales</taxon>
        <taxon>Acidithiobacillaceae</taxon>
        <taxon>Acidithiobacillus</taxon>
    </lineage>
</organism>
<reference evidence="4 5" key="1">
    <citation type="journal article" date="2009" name="J. Bacteriol.">
        <title>Draft genome sequence of the extremely acidophilic bacterium Acidithiobacillus caldus ATCC 51756 reveals metabolic versatility in the genus Acidithiobacillus.</title>
        <authorList>
            <person name="Valdes J."/>
            <person name="Quatrini R."/>
            <person name="Hallberg K."/>
            <person name="Dopson M."/>
            <person name="Valenzuela P.D."/>
            <person name="Holmes D.S."/>
        </authorList>
    </citation>
    <scope>NUCLEOTIDE SEQUENCE [LARGE SCALE GENOMIC DNA]</scope>
    <source>
        <strain evidence="5">ATCC 51756 / DSM 8584 / KU</strain>
    </source>
</reference>
<protein>
    <submittedName>
        <fullName evidence="4">Putative ABC transporter, periplasmic component YrbD</fullName>
    </submittedName>
</protein>
<evidence type="ECO:0000259" key="3">
    <source>
        <dbReference type="Pfam" id="PF02470"/>
    </source>
</evidence>
<dbReference type="AlphaFoldDB" id="A0A059ZYB4"/>
<dbReference type="GeneID" id="92932742"/>
<dbReference type="RefSeq" id="WP_004869477.1">
    <property type="nucleotide sequence ID" value="NZ_CP005986.1"/>
</dbReference>
<dbReference type="Proteomes" id="UP000005522">
    <property type="component" value="Chromosome"/>
</dbReference>
<feature type="compositionally biased region" description="Gly residues" evidence="1">
    <location>
        <begin position="151"/>
        <end position="160"/>
    </location>
</feature>
<dbReference type="InterPro" id="IPR030970">
    <property type="entry name" value="ABC_MlaD"/>
</dbReference>
<dbReference type="NCBIfam" id="TIGR04430">
    <property type="entry name" value="OM_asym_MlaD"/>
    <property type="match status" value="1"/>
</dbReference>
<accession>A0A059ZYB4</accession>
<feature type="region of interest" description="Disordered" evidence="1">
    <location>
        <begin position="148"/>
        <end position="171"/>
    </location>
</feature>
<dbReference type="PANTHER" id="PTHR33371:SF4">
    <property type="entry name" value="INTERMEMBRANE PHOSPHOLIPID TRANSPORT SYSTEM BINDING PROTEIN MLAD"/>
    <property type="match status" value="1"/>
</dbReference>
<dbReference type="GO" id="GO:0005548">
    <property type="term" value="F:phospholipid transporter activity"/>
    <property type="evidence" value="ECO:0007669"/>
    <property type="project" value="TreeGrafter"/>
</dbReference>
<dbReference type="InterPro" id="IPR003399">
    <property type="entry name" value="Mce/MlaD"/>
</dbReference>
<dbReference type="Pfam" id="PF02470">
    <property type="entry name" value="MlaD"/>
    <property type="match status" value="1"/>
</dbReference>
<dbReference type="GO" id="GO:0005543">
    <property type="term" value="F:phospholipid binding"/>
    <property type="evidence" value="ECO:0007669"/>
    <property type="project" value="TreeGrafter"/>
</dbReference>
<sequence length="171" mass="17814">MRNRAVDWWVGIFVLLGIAALAVLAFRVGNLSGFQYGEGYVLHADFNNVGSLKVRSPVKLGGVTVGEVTGIRIDPKTFQAEVSMRIEPQLKLPVDTGASIYTQGLLGEQYIALQPGGMPQDLKPGGTITLTQSAVNIDQLIGQMVFSKAEGGSGSSGSGSGASAIPNPPGQ</sequence>
<proteinExistence type="predicted"/>